<keyword evidence="2" id="KW-0805">Transcription regulation</keyword>
<accession>A0ABZ1DY73</accession>
<dbReference type="SUPFAM" id="SSF88659">
    <property type="entry name" value="Sigma3 and sigma4 domains of RNA polymerase sigma factors"/>
    <property type="match status" value="1"/>
</dbReference>
<feature type="domain" description="RNA polymerase sigma factor 70 region 4 type 2" evidence="6">
    <location>
        <begin position="141"/>
        <end position="193"/>
    </location>
</feature>
<evidence type="ECO:0000256" key="1">
    <source>
        <dbReference type="ARBA" id="ARBA00010641"/>
    </source>
</evidence>
<evidence type="ECO:0000259" key="6">
    <source>
        <dbReference type="Pfam" id="PF08281"/>
    </source>
</evidence>
<reference evidence="7 8" key="1">
    <citation type="submission" date="2023-09" db="EMBL/GenBank/DDBJ databases">
        <title>Thioclava shenzhenensis sp. nov., a multidrug resistant bacteria-antagonizing species isolated from coastal seawater.</title>
        <authorList>
            <person name="Long M."/>
        </authorList>
    </citation>
    <scope>NUCLEOTIDE SEQUENCE [LARGE SCALE GENOMIC DNA]</scope>
    <source>
        <strain evidence="7 8">FTW29</strain>
    </source>
</reference>
<dbReference type="PANTHER" id="PTHR43133">
    <property type="entry name" value="RNA POLYMERASE ECF-TYPE SIGMA FACTO"/>
    <property type="match status" value="1"/>
</dbReference>
<evidence type="ECO:0000313" key="7">
    <source>
        <dbReference type="EMBL" id="WRY32814.1"/>
    </source>
</evidence>
<dbReference type="InterPro" id="IPR039425">
    <property type="entry name" value="RNA_pol_sigma-70-like"/>
</dbReference>
<keyword evidence="8" id="KW-1185">Reference proteome</keyword>
<dbReference type="EMBL" id="CP135443">
    <property type="protein sequence ID" value="WRY32814.1"/>
    <property type="molecule type" value="Genomic_DNA"/>
</dbReference>
<feature type="domain" description="RNA polymerase sigma-70 region 2" evidence="5">
    <location>
        <begin position="44"/>
        <end position="112"/>
    </location>
</feature>
<evidence type="ECO:0000256" key="2">
    <source>
        <dbReference type="ARBA" id="ARBA00023015"/>
    </source>
</evidence>
<dbReference type="InterPro" id="IPR013249">
    <property type="entry name" value="RNA_pol_sigma70_r4_t2"/>
</dbReference>
<evidence type="ECO:0000256" key="4">
    <source>
        <dbReference type="ARBA" id="ARBA00023163"/>
    </source>
</evidence>
<dbReference type="Gene3D" id="1.10.10.10">
    <property type="entry name" value="Winged helix-like DNA-binding domain superfamily/Winged helix DNA-binding domain"/>
    <property type="match status" value="1"/>
</dbReference>
<dbReference type="NCBIfam" id="NF009167">
    <property type="entry name" value="PRK12514.1"/>
    <property type="match status" value="1"/>
</dbReference>
<dbReference type="InterPro" id="IPR014284">
    <property type="entry name" value="RNA_pol_sigma-70_dom"/>
</dbReference>
<dbReference type="SUPFAM" id="SSF88946">
    <property type="entry name" value="Sigma2 domain of RNA polymerase sigma factors"/>
    <property type="match status" value="1"/>
</dbReference>
<evidence type="ECO:0000256" key="3">
    <source>
        <dbReference type="ARBA" id="ARBA00023082"/>
    </source>
</evidence>
<gene>
    <name evidence="7" type="ORF">RPE78_08830</name>
</gene>
<keyword evidence="3" id="KW-0731">Sigma factor</keyword>
<name>A0ABZ1DY73_9RHOB</name>
<dbReference type="InterPro" id="IPR036388">
    <property type="entry name" value="WH-like_DNA-bd_sf"/>
</dbReference>
<evidence type="ECO:0000259" key="5">
    <source>
        <dbReference type="Pfam" id="PF04542"/>
    </source>
</evidence>
<dbReference type="Pfam" id="PF08281">
    <property type="entry name" value="Sigma70_r4_2"/>
    <property type="match status" value="1"/>
</dbReference>
<dbReference type="Gene3D" id="1.10.1740.10">
    <property type="match status" value="1"/>
</dbReference>
<dbReference type="InterPro" id="IPR007627">
    <property type="entry name" value="RNA_pol_sigma70_r2"/>
</dbReference>
<dbReference type="InterPro" id="IPR013324">
    <property type="entry name" value="RNA_pol_sigma_r3/r4-like"/>
</dbReference>
<comment type="similarity">
    <text evidence="1">Belongs to the sigma-70 factor family. ECF subfamily.</text>
</comment>
<dbReference type="InterPro" id="IPR013325">
    <property type="entry name" value="RNA_pol_sigma_r2"/>
</dbReference>
<dbReference type="NCBIfam" id="TIGR02937">
    <property type="entry name" value="sigma70-ECF"/>
    <property type="match status" value="1"/>
</dbReference>
<evidence type="ECO:0000313" key="8">
    <source>
        <dbReference type="Proteomes" id="UP001623290"/>
    </source>
</evidence>
<keyword evidence="4" id="KW-0804">Transcription</keyword>
<protein>
    <submittedName>
        <fullName evidence="7">Sigma-70 family RNA polymerase sigma factor</fullName>
    </submittedName>
</protein>
<dbReference type="RefSeq" id="WP_406720327.1">
    <property type="nucleotide sequence ID" value="NZ_CP135443.1"/>
</dbReference>
<proteinExistence type="inferred from homology"/>
<dbReference type="Pfam" id="PF04542">
    <property type="entry name" value="Sigma70_r2"/>
    <property type="match status" value="1"/>
</dbReference>
<dbReference type="Proteomes" id="UP001623290">
    <property type="component" value="Chromosome"/>
</dbReference>
<organism evidence="7 8">
    <name type="scientific">Thioclava litoralis</name>
    <dbReference type="NCBI Taxonomy" id="3076557"/>
    <lineage>
        <taxon>Bacteria</taxon>
        <taxon>Pseudomonadati</taxon>
        <taxon>Pseudomonadota</taxon>
        <taxon>Alphaproteobacteria</taxon>
        <taxon>Rhodobacterales</taxon>
        <taxon>Paracoccaceae</taxon>
        <taxon>Thioclava</taxon>
    </lineage>
</organism>
<sequence length="199" mass="22211">MQTISGTAPRKTTGAVGGRVSTPEEIEGLIARIVLRDRAAFSALYDATSAKLFGVCLNILDNRAEAEDALQDVFLRIWRKADRYSATGHSPMTWLITLARNLAIDRLRKRQKGRTDVDEMPDLSDGRPDPEAVLIAHSEARRIGSCLERLEDGRADAVRGAYLRGDSYADLAERHGVPLNTMRTWLRRSLMKLKDCMSQ</sequence>
<dbReference type="PANTHER" id="PTHR43133:SF62">
    <property type="entry name" value="RNA POLYMERASE SIGMA FACTOR SIGZ"/>
    <property type="match status" value="1"/>
</dbReference>